<accession>A0A9W6FJ81</accession>
<sequence>MAQVVVDSSVMRDKAKTIENSAVTIQSLYAEMLQEVTTTANKMKGTTIETEKKQFASMQTTFDTFVKDIKEYSTFLTQAAESYEAAEREGTQKAQEQGKVF</sequence>
<dbReference type="RefSeq" id="WP_281845744.1">
    <property type="nucleotide sequence ID" value="NZ_BSCH01000022.1"/>
</dbReference>
<reference evidence="1" key="1">
    <citation type="submission" date="2022-11" db="EMBL/GenBank/DDBJ databases">
        <title>Draft genome sequence of Sellimonas catena strain 18CBH55.</title>
        <authorList>
            <person name="Hisatomi A."/>
            <person name="Ohkuma M."/>
            <person name="Sakamoto M."/>
        </authorList>
    </citation>
    <scope>NUCLEOTIDE SEQUENCE</scope>
    <source>
        <strain evidence="1">18CBH55</strain>
    </source>
</reference>
<dbReference type="AlphaFoldDB" id="A0A9W6FJ81"/>
<evidence type="ECO:0000313" key="1">
    <source>
        <dbReference type="EMBL" id="GLG91568.1"/>
    </source>
</evidence>
<organism evidence="1 2">
    <name type="scientific">Sellimonas catena</name>
    <dbReference type="NCBI Taxonomy" id="2994035"/>
    <lineage>
        <taxon>Bacteria</taxon>
        <taxon>Bacillati</taxon>
        <taxon>Bacillota</taxon>
        <taxon>Clostridia</taxon>
        <taxon>Lachnospirales</taxon>
        <taxon>Lachnospiraceae</taxon>
        <taxon>Sellimonas</taxon>
    </lineage>
</organism>
<gene>
    <name evidence="1" type="ORF">Selli2_29950</name>
</gene>
<dbReference type="Pfam" id="PF06013">
    <property type="entry name" value="WXG100"/>
    <property type="match status" value="1"/>
</dbReference>
<reference evidence="1" key="3">
    <citation type="journal article" date="2023" name="Int. J. Syst. Evol. Microbiol.">
        <title>Sellimonas catena sp. nov., isolated from human faeces.</title>
        <authorList>
            <person name="Hisatomi A."/>
            <person name="Ohkuma M."/>
            <person name="Sakamoto M."/>
        </authorList>
    </citation>
    <scope>NUCLEOTIDE SEQUENCE</scope>
    <source>
        <strain evidence="1">18CBH55</strain>
    </source>
</reference>
<proteinExistence type="predicted"/>
<protein>
    <recommendedName>
        <fullName evidence="3">ESAT-6-like protein</fullName>
    </recommendedName>
</protein>
<evidence type="ECO:0000313" key="2">
    <source>
        <dbReference type="Proteomes" id="UP001145094"/>
    </source>
</evidence>
<comment type="caution">
    <text evidence="1">The sequence shown here is derived from an EMBL/GenBank/DDBJ whole genome shotgun (WGS) entry which is preliminary data.</text>
</comment>
<dbReference type="Proteomes" id="UP001145094">
    <property type="component" value="Unassembled WGS sequence"/>
</dbReference>
<dbReference type="SUPFAM" id="SSF140453">
    <property type="entry name" value="EsxAB dimer-like"/>
    <property type="match status" value="1"/>
</dbReference>
<dbReference type="InterPro" id="IPR010310">
    <property type="entry name" value="T7SS_ESAT-6-like"/>
</dbReference>
<evidence type="ECO:0008006" key="3">
    <source>
        <dbReference type="Google" id="ProtNLM"/>
    </source>
</evidence>
<dbReference type="Gene3D" id="1.10.287.1060">
    <property type="entry name" value="ESAT-6-like"/>
    <property type="match status" value="1"/>
</dbReference>
<reference evidence="1" key="2">
    <citation type="submission" date="2022-11" db="EMBL/GenBank/DDBJ databases">
        <title>Draft genome sequence of Sellimonas catena strain 18CBH55.</title>
        <authorList>
            <person name="Atsushi H."/>
            <person name="Moriya O."/>
            <person name="Mitsuo S."/>
        </authorList>
    </citation>
    <scope>NUCLEOTIDE SEQUENCE</scope>
    <source>
        <strain evidence="1">18CBH55</strain>
    </source>
</reference>
<dbReference type="InterPro" id="IPR036689">
    <property type="entry name" value="ESAT-6-like_sf"/>
</dbReference>
<dbReference type="EMBL" id="BSCH01000022">
    <property type="protein sequence ID" value="GLG91568.1"/>
    <property type="molecule type" value="Genomic_DNA"/>
</dbReference>
<name>A0A9W6FJ81_9FIRM</name>